<evidence type="ECO:0000313" key="9">
    <source>
        <dbReference type="EMBL" id="BAX51795.1"/>
    </source>
</evidence>
<dbReference type="InterPro" id="IPR003593">
    <property type="entry name" value="AAA+_ATPase"/>
</dbReference>
<keyword evidence="1" id="KW-0813">Transport</keyword>
<dbReference type="GO" id="GO:0016887">
    <property type="term" value="F:ATP hydrolysis activity"/>
    <property type="evidence" value="ECO:0007669"/>
    <property type="project" value="InterPro"/>
</dbReference>
<keyword evidence="2" id="KW-1003">Cell membrane</keyword>
<dbReference type="InterPro" id="IPR003439">
    <property type="entry name" value="ABC_transporter-like_ATP-bd"/>
</dbReference>
<keyword evidence="4" id="KW-0547">Nucleotide-binding</keyword>
<evidence type="ECO:0000313" key="12">
    <source>
        <dbReference type="Proteomes" id="UP000516656"/>
    </source>
</evidence>
<dbReference type="InterPro" id="IPR005968">
    <property type="entry name" value="Thiamine_ABC_ThiQ"/>
</dbReference>
<dbReference type="InterPro" id="IPR017871">
    <property type="entry name" value="ABC_transporter-like_CS"/>
</dbReference>
<dbReference type="Proteomes" id="UP000516656">
    <property type="component" value="Chromosome 1"/>
</dbReference>
<dbReference type="PANTHER" id="PTHR42781">
    <property type="entry name" value="SPERMIDINE/PUTRESCINE IMPORT ATP-BINDING PROTEIN POTA"/>
    <property type="match status" value="1"/>
</dbReference>
<dbReference type="EMBL" id="AP018045">
    <property type="protein sequence ID" value="BAX51795.1"/>
    <property type="molecule type" value="Genomic_DNA"/>
</dbReference>
<protein>
    <submittedName>
        <fullName evidence="10">Thiamine ABC transporter ATP-binding protein</fullName>
    </submittedName>
    <submittedName>
        <fullName evidence="9">Thiamine import ATP-binding protein ThiQ</fullName>
    </submittedName>
</protein>
<organism evidence="10 12">
    <name type="scientific">Photobacterium damsela subsp. piscicida</name>
    <name type="common">Pasteurella piscicida</name>
    <dbReference type="NCBI Taxonomy" id="38294"/>
    <lineage>
        <taxon>Bacteria</taxon>
        <taxon>Pseudomonadati</taxon>
        <taxon>Pseudomonadota</taxon>
        <taxon>Gammaproteobacteria</taxon>
        <taxon>Vibrionales</taxon>
        <taxon>Vibrionaceae</taxon>
        <taxon>Photobacterium</taxon>
    </lineage>
</organism>
<evidence type="ECO:0000256" key="1">
    <source>
        <dbReference type="ARBA" id="ARBA00022448"/>
    </source>
</evidence>
<dbReference type="GO" id="GO:0016020">
    <property type="term" value="C:membrane"/>
    <property type="evidence" value="ECO:0007669"/>
    <property type="project" value="InterPro"/>
</dbReference>
<dbReference type="AlphaFoldDB" id="A0A1V1V889"/>
<name>A0A1V1V889_PHODP</name>
<dbReference type="GO" id="GO:0071934">
    <property type="term" value="P:thiamine transmembrane transport"/>
    <property type="evidence" value="ECO:0007669"/>
    <property type="project" value="InterPro"/>
</dbReference>
<feature type="domain" description="ABC transporter" evidence="8">
    <location>
        <begin position="2"/>
        <end position="231"/>
    </location>
</feature>
<dbReference type="PANTHER" id="PTHR42781:SF1">
    <property type="entry name" value="THIAMINE IMPORT ATP-BINDING PROTEIN THIQ"/>
    <property type="match status" value="1"/>
</dbReference>
<proteinExistence type="predicted"/>
<keyword evidence="5 10" id="KW-0067">ATP-binding</keyword>
<dbReference type="GO" id="GO:0005524">
    <property type="term" value="F:ATP binding"/>
    <property type="evidence" value="ECO:0007669"/>
    <property type="project" value="UniProtKB-KW"/>
</dbReference>
<dbReference type="Proteomes" id="UP000218676">
    <property type="component" value="Chromosome 1"/>
</dbReference>
<dbReference type="NCBIfam" id="TIGR01277">
    <property type="entry name" value="thiQ"/>
    <property type="match status" value="1"/>
</dbReference>
<dbReference type="Gene3D" id="3.40.50.300">
    <property type="entry name" value="P-loop containing nucleotide triphosphate hydrolases"/>
    <property type="match status" value="1"/>
</dbReference>
<evidence type="ECO:0000256" key="4">
    <source>
        <dbReference type="ARBA" id="ARBA00022741"/>
    </source>
</evidence>
<evidence type="ECO:0000256" key="7">
    <source>
        <dbReference type="ARBA" id="ARBA00023136"/>
    </source>
</evidence>
<dbReference type="RefSeq" id="WP_086957517.1">
    <property type="nucleotide sequence ID" value="NZ_AP018045.1"/>
</dbReference>
<accession>A0A1V1V889</accession>
<dbReference type="PROSITE" id="PS50893">
    <property type="entry name" value="ABC_TRANSPORTER_2"/>
    <property type="match status" value="1"/>
</dbReference>
<dbReference type="InterPro" id="IPR050093">
    <property type="entry name" value="ABC_SmlMolc_Importer"/>
</dbReference>
<keyword evidence="6" id="KW-1278">Translocase</keyword>
<gene>
    <name evidence="10" type="primary">thiQ</name>
    <name evidence="10" type="ORF">IC627_13585</name>
    <name evidence="9" type="ORF">PDPUS_1_00420</name>
</gene>
<evidence type="ECO:0000256" key="2">
    <source>
        <dbReference type="ARBA" id="ARBA00022475"/>
    </source>
</evidence>
<keyword evidence="7" id="KW-0472">Membrane</keyword>
<reference evidence="11" key="2">
    <citation type="submission" date="2017-05" db="EMBL/GenBank/DDBJ databases">
        <title>Whole genome sequence of fish pathogenic bacteria, Photobacterium damselae subsp. piscicida, strain 91-197, isolated from hybrid striped bass (Morone sp.) in USA.</title>
        <authorList>
            <person name="Teru Y."/>
            <person name="Hikima J."/>
            <person name="Kono T."/>
            <person name="Sakai M."/>
            <person name="Takano T."/>
            <person name="Hawke J.P."/>
            <person name="Takeyama H."/>
            <person name="Aoki T."/>
        </authorList>
    </citation>
    <scope>NUCLEOTIDE SEQUENCE [LARGE SCALE GENOMIC DNA]</scope>
    <source>
        <strain evidence="11">91-197</strain>
    </source>
</reference>
<evidence type="ECO:0000313" key="10">
    <source>
        <dbReference type="EMBL" id="QOD56234.1"/>
    </source>
</evidence>
<evidence type="ECO:0000256" key="3">
    <source>
        <dbReference type="ARBA" id="ARBA00022519"/>
    </source>
</evidence>
<reference evidence="9" key="1">
    <citation type="journal article" date="2017" name="Genome Announc.">
        <title>Whole-Genome Sequence of Photobacterium damselae subsp. piscicida Strain 91-197, Isolated from Hybrid Striped Bass (Morone sp.) in the United States.</title>
        <authorList>
            <person name="Teru Y."/>
            <person name="Hikima J."/>
            <person name="Kono T."/>
            <person name="Sakai M."/>
            <person name="Takano T."/>
            <person name="Hawke J.P."/>
            <person name="Takeyama H."/>
            <person name="Aoki T."/>
        </authorList>
    </citation>
    <scope>NUCLEOTIDE SEQUENCE</scope>
    <source>
        <strain evidence="9">91-197</strain>
    </source>
</reference>
<dbReference type="SUPFAM" id="SSF52540">
    <property type="entry name" value="P-loop containing nucleoside triphosphate hydrolases"/>
    <property type="match status" value="1"/>
</dbReference>
<reference evidence="10 12" key="3">
    <citation type="submission" date="2020-09" db="EMBL/GenBank/DDBJ databases">
        <title>Complete, closed and curated genome sequences of Photobacterium damselae subsp. piscicida isolates from Australia indicate localised evolution and additional plasmid-borne pathogenicity mechanisms.</title>
        <authorList>
            <person name="Baseggio L."/>
            <person name="Silayeva O."/>
            <person name="Buller N."/>
            <person name="Landos M."/>
            <person name="Engelstaedter J."/>
            <person name="Barnes A.C."/>
        </authorList>
    </citation>
    <scope>NUCLEOTIDE SEQUENCE [LARGE SCALE GENOMIC DNA]</scope>
    <source>
        <strain evidence="10 12">AS-16-0540-1</strain>
    </source>
</reference>
<sequence>MLKLEQVRYHYENGETMMFNLQAQDGEIVAILGPSGAGKSTLMALISGFLTPQSGQIMFNGQVLNQLKPAQRPLSILFQEHNLFPHLTVFANIGLGLNGKLHLSDAQRNTITQVAAQVGLDSFLDRLPPSLSGGQKQRVALARCLARQRPLLLLDEPFSALDPILRQEMLNQVKQLAKKQHITVLMITHNPDDALLISDKCAFVSGGEVVEFGSTQALFHAPAHPELQRYLGLN</sequence>
<evidence type="ECO:0000256" key="6">
    <source>
        <dbReference type="ARBA" id="ARBA00022967"/>
    </source>
</evidence>
<dbReference type="InterPro" id="IPR027417">
    <property type="entry name" value="P-loop_NTPase"/>
</dbReference>
<dbReference type="SMART" id="SM00382">
    <property type="entry name" value="AAA"/>
    <property type="match status" value="1"/>
</dbReference>
<evidence type="ECO:0000313" key="11">
    <source>
        <dbReference type="Proteomes" id="UP000218676"/>
    </source>
</evidence>
<dbReference type="EMBL" id="CP061854">
    <property type="protein sequence ID" value="QOD56234.1"/>
    <property type="molecule type" value="Genomic_DNA"/>
</dbReference>
<evidence type="ECO:0000256" key="5">
    <source>
        <dbReference type="ARBA" id="ARBA00022840"/>
    </source>
</evidence>
<keyword evidence="3" id="KW-0997">Cell inner membrane</keyword>
<dbReference type="Pfam" id="PF00005">
    <property type="entry name" value="ABC_tran"/>
    <property type="match status" value="1"/>
</dbReference>
<evidence type="ECO:0000259" key="8">
    <source>
        <dbReference type="PROSITE" id="PS50893"/>
    </source>
</evidence>
<dbReference type="PROSITE" id="PS00211">
    <property type="entry name" value="ABC_TRANSPORTER_1"/>
    <property type="match status" value="1"/>
</dbReference>
<dbReference type="GO" id="GO:0042626">
    <property type="term" value="F:ATPase-coupled transmembrane transporter activity"/>
    <property type="evidence" value="ECO:0007669"/>
    <property type="project" value="InterPro"/>
</dbReference>